<dbReference type="Pfam" id="PF00069">
    <property type="entry name" value="Pkinase"/>
    <property type="match status" value="1"/>
</dbReference>
<feature type="domain" description="Protein kinase" evidence="10">
    <location>
        <begin position="49"/>
        <end position="420"/>
    </location>
</feature>
<keyword evidence="12" id="KW-1185">Reference proteome</keyword>
<evidence type="ECO:0000313" key="11">
    <source>
        <dbReference type="EMBL" id="OJJ43519.1"/>
    </source>
</evidence>
<organism evidence="11 12">
    <name type="scientific">Penicilliopsis zonata CBS 506.65</name>
    <dbReference type="NCBI Taxonomy" id="1073090"/>
    <lineage>
        <taxon>Eukaryota</taxon>
        <taxon>Fungi</taxon>
        <taxon>Dikarya</taxon>
        <taxon>Ascomycota</taxon>
        <taxon>Pezizomycotina</taxon>
        <taxon>Eurotiomycetes</taxon>
        <taxon>Eurotiomycetidae</taxon>
        <taxon>Eurotiales</taxon>
        <taxon>Aspergillaceae</taxon>
        <taxon>Penicilliopsis</taxon>
    </lineage>
</organism>
<dbReference type="InterPro" id="IPR000719">
    <property type="entry name" value="Prot_kinase_dom"/>
</dbReference>
<dbReference type="OrthoDB" id="5979581at2759"/>
<dbReference type="GO" id="GO:0005524">
    <property type="term" value="F:ATP binding"/>
    <property type="evidence" value="ECO:0007669"/>
    <property type="project" value="UniProtKB-UniRule"/>
</dbReference>
<evidence type="ECO:0000256" key="9">
    <source>
        <dbReference type="PROSITE-ProRule" id="PRU10141"/>
    </source>
</evidence>
<dbReference type="PANTHER" id="PTHR47634:SF9">
    <property type="entry name" value="PROTEIN KINASE DOMAIN-CONTAINING PROTEIN-RELATED"/>
    <property type="match status" value="1"/>
</dbReference>
<dbReference type="Gene3D" id="3.30.200.20">
    <property type="entry name" value="Phosphorylase Kinase, domain 1"/>
    <property type="match status" value="1"/>
</dbReference>
<protein>
    <recommendedName>
        <fullName evidence="1">non-specific serine/threonine protein kinase</fullName>
        <ecNumber evidence="1">2.7.11.1</ecNumber>
    </recommendedName>
</protein>
<dbReference type="GO" id="GO:0004674">
    <property type="term" value="F:protein serine/threonine kinase activity"/>
    <property type="evidence" value="ECO:0007669"/>
    <property type="project" value="UniProtKB-KW"/>
</dbReference>
<dbReference type="AlphaFoldDB" id="A0A1L9S8N9"/>
<sequence>MSSSTSRTSNIGAGKSRYKFVEDVEDLERYCPGGYHPLKIGDDLDNGRYRVVDKLGFGGYSTIWLARDVQQGRYVAVKVITADSSTCTPEARLMRSLWSMDSSKAPGREIIPRLIDEFWITGPNGQHKCIVTPPARMSLFDAKEASTYGLFQLNVARSIVAQLIRGVAFLHSQNIIHGDLHLGNILVQFPESIDHYSTAELYSTFGEPEAEAVVPLDNGRPLCDGVPTQVFIPGWFGVGSDEIALGEEKVVLSDFGESFNPHQTPRFASKTLPLLQPPEARFSDLPLSFPSDIWTLACTIWEIFGQRPLFEAFRPTADRVTAEQVETLGILPPEWWEKWHCRREWYEDCDLDLKPKMSGGVRRDWDRRFEYSIQKPRAEAGLEAMTEEEKEALETMLRSMLTFLPEERATAQQILNSAWMKLAQG</sequence>
<dbReference type="SMART" id="SM00220">
    <property type="entry name" value="S_TKc"/>
    <property type="match status" value="1"/>
</dbReference>
<keyword evidence="2" id="KW-0723">Serine/threonine-protein kinase</keyword>
<evidence type="ECO:0000256" key="6">
    <source>
        <dbReference type="ARBA" id="ARBA00022840"/>
    </source>
</evidence>
<dbReference type="SUPFAM" id="SSF56112">
    <property type="entry name" value="Protein kinase-like (PK-like)"/>
    <property type="match status" value="1"/>
</dbReference>
<evidence type="ECO:0000256" key="8">
    <source>
        <dbReference type="ARBA" id="ARBA00048679"/>
    </source>
</evidence>
<dbReference type="InterPro" id="IPR051334">
    <property type="entry name" value="SRPK"/>
</dbReference>
<keyword evidence="5" id="KW-0418">Kinase</keyword>
<evidence type="ECO:0000259" key="10">
    <source>
        <dbReference type="PROSITE" id="PS50011"/>
    </source>
</evidence>
<dbReference type="VEuPathDB" id="FungiDB:ASPZODRAFT_154415"/>
<evidence type="ECO:0000313" key="12">
    <source>
        <dbReference type="Proteomes" id="UP000184188"/>
    </source>
</evidence>
<reference evidence="12" key="1">
    <citation type="journal article" date="2017" name="Genome Biol.">
        <title>Comparative genomics reveals high biological diversity and specific adaptations in the industrially and medically important fungal genus Aspergillus.</title>
        <authorList>
            <person name="de Vries R.P."/>
            <person name="Riley R."/>
            <person name="Wiebenga A."/>
            <person name="Aguilar-Osorio G."/>
            <person name="Amillis S."/>
            <person name="Uchima C.A."/>
            <person name="Anderluh G."/>
            <person name="Asadollahi M."/>
            <person name="Askin M."/>
            <person name="Barry K."/>
            <person name="Battaglia E."/>
            <person name="Bayram O."/>
            <person name="Benocci T."/>
            <person name="Braus-Stromeyer S.A."/>
            <person name="Caldana C."/>
            <person name="Canovas D."/>
            <person name="Cerqueira G.C."/>
            <person name="Chen F."/>
            <person name="Chen W."/>
            <person name="Choi C."/>
            <person name="Clum A."/>
            <person name="Dos Santos R.A."/>
            <person name="Damasio A.R."/>
            <person name="Diallinas G."/>
            <person name="Emri T."/>
            <person name="Fekete E."/>
            <person name="Flipphi M."/>
            <person name="Freyberg S."/>
            <person name="Gallo A."/>
            <person name="Gournas C."/>
            <person name="Habgood R."/>
            <person name="Hainaut M."/>
            <person name="Harispe M.L."/>
            <person name="Henrissat B."/>
            <person name="Hilden K.S."/>
            <person name="Hope R."/>
            <person name="Hossain A."/>
            <person name="Karabika E."/>
            <person name="Karaffa L."/>
            <person name="Karanyi Z."/>
            <person name="Krasevec N."/>
            <person name="Kuo A."/>
            <person name="Kusch H."/>
            <person name="LaButti K."/>
            <person name="Lagendijk E.L."/>
            <person name="Lapidus A."/>
            <person name="Levasseur A."/>
            <person name="Lindquist E."/>
            <person name="Lipzen A."/>
            <person name="Logrieco A.F."/>
            <person name="MacCabe A."/>
            <person name="Maekelae M.R."/>
            <person name="Malavazi I."/>
            <person name="Melin P."/>
            <person name="Meyer V."/>
            <person name="Mielnichuk N."/>
            <person name="Miskei M."/>
            <person name="Molnar A.P."/>
            <person name="Mule G."/>
            <person name="Ngan C.Y."/>
            <person name="Orejas M."/>
            <person name="Orosz E."/>
            <person name="Ouedraogo J.P."/>
            <person name="Overkamp K.M."/>
            <person name="Park H.-S."/>
            <person name="Perrone G."/>
            <person name="Piumi F."/>
            <person name="Punt P.J."/>
            <person name="Ram A.F."/>
            <person name="Ramon A."/>
            <person name="Rauscher S."/>
            <person name="Record E."/>
            <person name="Riano-Pachon D.M."/>
            <person name="Robert V."/>
            <person name="Roehrig J."/>
            <person name="Ruller R."/>
            <person name="Salamov A."/>
            <person name="Salih N.S."/>
            <person name="Samson R.A."/>
            <person name="Sandor E."/>
            <person name="Sanguinetti M."/>
            <person name="Schuetze T."/>
            <person name="Sepcic K."/>
            <person name="Shelest E."/>
            <person name="Sherlock G."/>
            <person name="Sophianopoulou V."/>
            <person name="Squina F.M."/>
            <person name="Sun H."/>
            <person name="Susca A."/>
            <person name="Todd R.B."/>
            <person name="Tsang A."/>
            <person name="Unkles S.E."/>
            <person name="van de Wiele N."/>
            <person name="van Rossen-Uffink D."/>
            <person name="Oliveira J.V."/>
            <person name="Vesth T.C."/>
            <person name="Visser J."/>
            <person name="Yu J.-H."/>
            <person name="Zhou M."/>
            <person name="Andersen M.R."/>
            <person name="Archer D.B."/>
            <person name="Baker S.E."/>
            <person name="Benoit I."/>
            <person name="Brakhage A.A."/>
            <person name="Braus G.H."/>
            <person name="Fischer R."/>
            <person name="Frisvad J.C."/>
            <person name="Goldman G.H."/>
            <person name="Houbraken J."/>
            <person name="Oakley B."/>
            <person name="Pocsi I."/>
            <person name="Scazzocchio C."/>
            <person name="Seiboth B."/>
            <person name="vanKuyk P.A."/>
            <person name="Wortman J."/>
            <person name="Dyer P.S."/>
            <person name="Grigoriev I.V."/>
        </authorList>
    </citation>
    <scope>NUCLEOTIDE SEQUENCE [LARGE SCALE GENOMIC DNA]</scope>
    <source>
        <strain evidence="12">CBS 506.65</strain>
    </source>
</reference>
<dbReference type="STRING" id="1073090.A0A1L9S8N9"/>
<evidence type="ECO:0000256" key="5">
    <source>
        <dbReference type="ARBA" id="ARBA00022777"/>
    </source>
</evidence>
<feature type="binding site" evidence="9">
    <location>
        <position position="78"/>
    </location>
    <ligand>
        <name>ATP</name>
        <dbReference type="ChEBI" id="CHEBI:30616"/>
    </ligand>
</feature>
<gene>
    <name evidence="11" type="ORF">ASPZODRAFT_154415</name>
</gene>
<dbReference type="InterPro" id="IPR011009">
    <property type="entry name" value="Kinase-like_dom_sf"/>
</dbReference>
<evidence type="ECO:0000256" key="1">
    <source>
        <dbReference type="ARBA" id="ARBA00012513"/>
    </source>
</evidence>
<keyword evidence="6 9" id="KW-0067">ATP-binding</keyword>
<dbReference type="InterPro" id="IPR017441">
    <property type="entry name" value="Protein_kinase_ATP_BS"/>
</dbReference>
<evidence type="ECO:0000256" key="3">
    <source>
        <dbReference type="ARBA" id="ARBA00022679"/>
    </source>
</evidence>
<dbReference type="RefSeq" id="XP_022578029.1">
    <property type="nucleotide sequence ID" value="XM_022726085.1"/>
</dbReference>
<keyword evidence="3" id="KW-0808">Transferase</keyword>
<proteinExistence type="predicted"/>
<dbReference type="Proteomes" id="UP000184188">
    <property type="component" value="Unassembled WGS sequence"/>
</dbReference>
<dbReference type="EC" id="2.7.11.1" evidence="1"/>
<dbReference type="PROSITE" id="PS00107">
    <property type="entry name" value="PROTEIN_KINASE_ATP"/>
    <property type="match status" value="1"/>
</dbReference>
<accession>A0A1L9S8N9</accession>
<evidence type="ECO:0000256" key="4">
    <source>
        <dbReference type="ARBA" id="ARBA00022741"/>
    </source>
</evidence>
<dbReference type="PROSITE" id="PS50011">
    <property type="entry name" value="PROTEIN_KINASE_DOM"/>
    <property type="match status" value="1"/>
</dbReference>
<dbReference type="EMBL" id="KV878351">
    <property type="protein sequence ID" value="OJJ43519.1"/>
    <property type="molecule type" value="Genomic_DNA"/>
</dbReference>
<name>A0A1L9S8N9_9EURO</name>
<evidence type="ECO:0000256" key="7">
    <source>
        <dbReference type="ARBA" id="ARBA00047899"/>
    </source>
</evidence>
<comment type="catalytic activity">
    <reaction evidence="7">
        <text>L-threonyl-[protein] + ATP = O-phospho-L-threonyl-[protein] + ADP + H(+)</text>
        <dbReference type="Rhea" id="RHEA:46608"/>
        <dbReference type="Rhea" id="RHEA-COMP:11060"/>
        <dbReference type="Rhea" id="RHEA-COMP:11605"/>
        <dbReference type="ChEBI" id="CHEBI:15378"/>
        <dbReference type="ChEBI" id="CHEBI:30013"/>
        <dbReference type="ChEBI" id="CHEBI:30616"/>
        <dbReference type="ChEBI" id="CHEBI:61977"/>
        <dbReference type="ChEBI" id="CHEBI:456216"/>
        <dbReference type="EC" id="2.7.11.1"/>
    </reaction>
</comment>
<dbReference type="PANTHER" id="PTHR47634">
    <property type="entry name" value="PROTEIN KINASE DOMAIN-CONTAINING PROTEIN-RELATED"/>
    <property type="match status" value="1"/>
</dbReference>
<dbReference type="Gene3D" id="1.10.510.10">
    <property type="entry name" value="Transferase(Phosphotransferase) domain 1"/>
    <property type="match status" value="1"/>
</dbReference>
<dbReference type="GO" id="GO:0000245">
    <property type="term" value="P:spliceosomal complex assembly"/>
    <property type="evidence" value="ECO:0007669"/>
    <property type="project" value="TreeGrafter"/>
</dbReference>
<dbReference type="GeneID" id="34612549"/>
<keyword evidence="4 9" id="KW-0547">Nucleotide-binding</keyword>
<dbReference type="GO" id="GO:0050684">
    <property type="term" value="P:regulation of mRNA processing"/>
    <property type="evidence" value="ECO:0007669"/>
    <property type="project" value="TreeGrafter"/>
</dbReference>
<comment type="catalytic activity">
    <reaction evidence="8">
        <text>L-seryl-[protein] + ATP = O-phospho-L-seryl-[protein] + ADP + H(+)</text>
        <dbReference type="Rhea" id="RHEA:17989"/>
        <dbReference type="Rhea" id="RHEA-COMP:9863"/>
        <dbReference type="Rhea" id="RHEA-COMP:11604"/>
        <dbReference type="ChEBI" id="CHEBI:15378"/>
        <dbReference type="ChEBI" id="CHEBI:29999"/>
        <dbReference type="ChEBI" id="CHEBI:30616"/>
        <dbReference type="ChEBI" id="CHEBI:83421"/>
        <dbReference type="ChEBI" id="CHEBI:456216"/>
        <dbReference type="EC" id="2.7.11.1"/>
    </reaction>
</comment>
<evidence type="ECO:0000256" key="2">
    <source>
        <dbReference type="ARBA" id="ARBA00022527"/>
    </source>
</evidence>